<gene>
    <name evidence="1" type="ORF">V7x_28060</name>
</gene>
<name>A0A5C6G225_9PLAN</name>
<dbReference type="AlphaFoldDB" id="A0A5C6G225"/>
<accession>A0A5C6G225</accession>
<protein>
    <recommendedName>
        <fullName evidence="3">TIGR03790 family protein</fullName>
    </recommendedName>
</protein>
<evidence type="ECO:0008006" key="3">
    <source>
        <dbReference type="Google" id="ProtNLM"/>
    </source>
</evidence>
<evidence type="ECO:0000313" key="1">
    <source>
        <dbReference type="EMBL" id="TWU67233.1"/>
    </source>
</evidence>
<organism evidence="1 2">
    <name type="scientific">Crateriforma conspicua</name>
    <dbReference type="NCBI Taxonomy" id="2527996"/>
    <lineage>
        <taxon>Bacteria</taxon>
        <taxon>Pseudomonadati</taxon>
        <taxon>Planctomycetota</taxon>
        <taxon>Planctomycetia</taxon>
        <taxon>Planctomycetales</taxon>
        <taxon>Planctomycetaceae</taxon>
        <taxon>Crateriforma</taxon>
    </lineage>
</organism>
<dbReference type="Proteomes" id="UP000316476">
    <property type="component" value="Unassembled WGS sequence"/>
</dbReference>
<dbReference type="EMBL" id="SJPZ01000001">
    <property type="protein sequence ID" value="TWU67233.1"/>
    <property type="molecule type" value="Genomic_DNA"/>
</dbReference>
<sequence>MARSRNNNEILTGPTWMGLARNVCVVAIVAGAALFGPAAQCRGGLAGENVILVVNGNSKASRTVANHYAHLRDIPSINVVVLDDVPTGLSVSLNDFRDRILKPVLETLNERKIAAQARVICYSAGFPTSVKINEHTAKLTDEDQKKYQRPLGSINGLTYLYRFLFADDPLYLGWGPNLYCRGAIERSFVNPFGGENGERFDQAVVDFNSDDPKAAAEAFADLAREFPTLSPLSVRAAEAYGRAGDTANAAQWVVNALRAGWTNATYLRQSDDLSDVVSMSAVSKALDQISDAPAVLQSPIGFDSQLGWTSSGYPIPVTKGGLPYMQSCVLGVVHERGSTVDQIIEYLELAASADRTFPDAVFGYSKTGDVRSKTRMPGLPAALGRLLSQGQTPSIFKKPLPDDAQTYAGLMLGTATMNLRDRNFRMAPGAIAESLTSLGAAFGTASQTKLTELLHAGAAISSGAVTEPFSLQFKFPLPSIHAYYAEGVTAIEAFYLTLSSPYQLLIVGDPVCQPFAKASTDTVAMRVQRDDDVRIFIETETPQLLADPVATQRMEIFANGRFSRATNPSREIKLRIPDDASGAVDIRLALISGGPLGIRRSYRQTLDLKGPIETPTLSVSSSDAQVVTVSASAPGADSLTLKIWGQDADNADGASASFPISRSQWGDGPLRVRLVGKYGDKEVQSVPLVVADDED</sequence>
<proteinExistence type="predicted"/>
<comment type="caution">
    <text evidence="1">The sequence shown here is derived from an EMBL/GenBank/DDBJ whole genome shotgun (WGS) entry which is preliminary data.</text>
</comment>
<evidence type="ECO:0000313" key="2">
    <source>
        <dbReference type="Proteomes" id="UP000316476"/>
    </source>
</evidence>
<reference evidence="1 2" key="1">
    <citation type="submission" date="2019-02" db="EMBL/GenBank/DDBJ databases">
        <title>Deep-cultivation of Planctomycetes and their phenomic and genomic characterization uncovers novel biology.</title>
        <authorList>
            <person name="Wiegand S."/>
            <person name="Jogler M."/>
            <person name="Boedeker C."/>
            <person name="Pinto D."/>
            <person name="Vollmers J."/>
            <person name="Rivas-Marin E."/>
            <person name="Kohn T."/>
            <person name="Peeters S.H."/>
            <person name="Heuer A."/>
            <person name="Rast P."/>
            <person name="Oberbeckmann S."/>
            <person name="Bunk B."/>
            <person name="Jeske O."/>
            <person name="Meyerdierks A."/>
            <person name="Storesund J.E."/>
            <person name="Kallscheuer N."/>
            <person name="Luecker S."/>
            <person name="Lage O.M."/>
            <person name="Pohl T."/>
            <person name="Merkel B.J."/>
            <person name="Hornburger P."/>
            <person name="Mueller R.-W."/>
            <person name="Bruemmer F."/>
            <person name="Labrenz M."/>
            <person name="Spormann A.M."/>
            <person name="Op Den Camp H."/>
            <person name="Overmann J."/>
            <person name="Amann R."/>
            <person name="Jetten M.S.M."/>
            <person name="Mascher T."/>
            <person name="Medema M.H."/>
            <person name="Devos D.P."/>
            <person name="Kaster A.-K."/>
            <person name="Ovreas L."/>
            <person name="Rohde M."/>
            <person name="Galperin M.Y."/>
            <person name="Jogler C."/>
        </authorList>
    </citation>
    <scope>NUCLEOTIDE SEQUENCE [LARGE SCALE GENOMIC DNA]</scope>
    <source>
        <strain evidence="1 2">V7</strain>
    </source>
</reference>